<gene>
    <name evidence="4" type="ORF">DL89DRAFT_145055</name>
</gene>
<dbReference type="RefSeq" id="XP_040739437.1">
    <property type="nucleotide sequence ID" value="XM_040883490.1"/>
</dbReference>
<dbReference type="GO" id="GO:0006281">
    <property type="term" value="P:DNA repair"/>
    <property type="evidence" value="ECO:0007669"/>
    <property type="project" value="InterPro"/>
</dbReference>
<evidence type="ECO:0000256" key="3">
    <source>
        <dbReference type="SAM" id="MobiDB-lite"/>
    </source>
</evidence>
<dbReference type="GO" id="GO:0008081">
    <property type="term" value="F:phosphoric diester hydrolase activity"/>
    <property type="evidence" value="ECO:0007669"/>
    <property type="project" value="InterPro"/>
</dbReference>
<dbReference type="GeneID" id="63800138"/>
<sequence length="502" mass="56672">MPDNMDNDRERGATHHFNTRSTSCPNSEAGAANSVISISDTSDIDDGDDVIAISSDDTSDSESEAGDILPDTGKQGRLSATPLLSYPHGTVRITHLQDERSASDDMITFEALVQPEKLRKAILSAYVVDMEWLTSKFRSETKIVLVENYNPKTEHRGAMQFDRGMLTIVHPEFNPRQMYPIVHSKFMLLFYDAHVRLVVGSANLIPVDWSIIQNILFIQDLPYTPNQPQPTTEFGISLTEVLLDLSVPSQAVAQLNYIDFRKVTVHLVASVPTSYRRSIDHSTHYGISRLAQVVHKMKPHMPAVDNASLNLYVYGTSMSAITEQYLAVFYKCAQGPDPQSLNSMSRWCMDKSAVRVYIGFHTEDQAQEFRYESQSRSSLVFMRSMYTNYSFPRDRLYKIRASSPRVATHAKVIMARLGRAQDHGWVYLGSHNFTQGAWGRPKDTSRPNINNYELGVVIPDISYSVEAGHTHAMWNGVRVPLSFDVDWEPYNYGDIPCLRDNV</sequence>
<evidence type="ECO:0000256" key="2">
    <source>
        <dbReference type="PIRSR" id="PIRSR610347-2"/>
    </source>
</evidence>
<evidence type="ECO:0000256" key="1">
    <source>
        <dbReference type="PIRSR" id="PIRSR610347-1"/>
    </source>
</evidence>
<feature type="compositionally biased region" description="Basic and acidic residues" evidence="3">
    <location>
        <begin position="1"/>
        <end position="13"/>
    </location>
</feature>
<dbReference type="Pfam" id="PF06087">
    <property type="entry name" value="Tyr-DNA_phospho"/>
    <property type="match status" value="1"/>
</dbReference>
<dbReference type="AlphaFoldDB" id="A0A1Y1VVJ0"/>
<organism evidence="4 5">
    <name type="scientific">Linderina pennispora</name>
    <dbReference type="NCBI Taxonomy" id="61395"/>
    <lineage>
        <taxon>Eukaryota</taxon>
        <taxon>Fungi</taxon>
        <taxon>Fungi incertae sedis</taxon>
        <taxon>Zoopagomycota</taxon>
        <taxon>Kickxellomycotina</taxon>
        <taxon>Kickxellomycetes</taxon>
        <taxon>Kickxellales</taxon>
        <taxon>Kickxellaceae</taxon>
        <taxon>Linderina</taxon>
    </lineage>
</organism>
<dbReference type="GO" id="GO:0005634">
    <property type="term" value="C:nucleus"/>
    <property type="evidence" value="ECO:0007669"/>
    <property type="project" value="InterPro"/>
</dbReference>
<feature type="binding site" evidence="2">
    <location>
        <position position="185"/>
    </location>
    <ligand>
        <name>substrate</name>
    </ligand>
</feature>
<dbReference type="PANTHER" id="PTHR12415">
    <property type="entry name" value="TYROSYL-DNA PHOSPHODIESTERASE 1"/>
    <property type="match status" value="1"/>
</dbReference>
<dbReference type="CDD" id="cd09122">
    <property type="entry name" value="PLDc_Tdp1_1"/>
    <property type="match status" value="1"/>
</dbReference>
<accession>A0A1Y1VVJ0</accession>
<keyword evidence="5" id="KW-1185">Reference proteome</keyword>
<proteinExistence type="predicted"/>
<feature type="region of interest" description="Disordered" evidence="3">
    <location>
        <begin position="1"/>
        <end position="76"/>
    </location>
</feature>
<dbReference type="Proteomes" id="UP000193922">
    <property type="component" value="Unassembled WGS sequence"/>
</dbReference>
<reference evidence="4 5" key="1">
    <citation type="submission" date="2016-07" db="EMBL/GenBank/DDBJ databases">
        <title>Pervasive Adenine N6-methylation of Active Genes in Fungi.</title>
        <authorList>
            <consortium name="DOE Joint Genome Institute"/>
            <person name="Mondo S.J."/>
            <person name="Dannebaum R.O."/>
            <person name="Kuo R.C."/>
            <person name="Labutti K."/>
            <person name="Haridas S."/>
            <person name="Kuo A."/>
            <person name="Salamov A."/>
            <person name="Ahrendt S.R."/>
            <person name="Lipzen A."/>
            <person name="Sullivan W."/>
            <person name="Andreopoulos W.B."/>
            <person name="Clum A."/>
            <person name="Lindquist E."/>
            <person name="Daum C."/>
            <person name="Ramamoorthy G.K."/>
            <person name="Gryganskyi A."/>
            <person name="Culley D."/>
            <person name="Magnuson J.K."/>
            <person name="James T.Y."/>
            <person name="O'Malley M.A."/>
            <person name="Stajich J.E."/>
            <person name="Spatafora J.W."/>
            <person name="Visel A."/>
            <person name="Grigoriev I.V."/>
        </authorList>
    </citation>
    <scope>NUCLEOTIDE SEQUENCE [LARGE SCALE GENOMIC DNA]</scope>
    <source>
        <strain evidence="4 5">ATCC 12442</strain>
    </source>
</reference>
<dbReference type="InterPro" id="IPR010347">
    <property type="entry name" value="Tdp1"/>
</dbReference>
<feature type="active site" description="Nucleophile" evidence="1">
    <location>
        <position position="183"/>
    </location>
</feature>
<name>A0A1Y1VVJ0_9FUNG</name>
<evidence type="ECO:0000313" key="4">
    <source>
        <dbReference type="EMBL" id="ORX65025.1"/>
    </source>
</evidence>
<feature type="binding site" evidence="2">
    <location>
        <position position="411"/>
    </location>
    <ligand>
        <name>substrate</name>
    </ligand>
</feature>
<dbReference type="Gene3D" id="3.30.870.10">
    <property type="entry name" value="Endonuclease Chain A"/>
    <property type="match status" value="2"/>
</dbReference>
<dbReference type="SUPFAM" id="SSF56024">
    <property type="entry name" value="Phospholipase D/nuclease"/>
    <property type="match status" value="2"/>
</dbReference>
<evidence type="ECO:0000313" key="5">
    <source>
        <dbReference type="Proteomes" id="UP000193922"/>
    </source>
</evidence>
<feature type="active site" description="Proton donor/acceptor" evidence="1">
    <location>
        <position position="409"/>
    </location>
</feature>
<dbReference type="EMBL" id="MCFD01000051">
    <property type="protein sequence ID" value="ORX65025.1"/>
    <property type="molecule type" value="Genomic_DNA"/>
</dbReference>
<protein>
    <submittedName>
        <fullName evidence="4">Phospholipase D/nuclease</fullName>
    </submittedName>
</protein>
<dbReference type="STRING" id="61395.A0A1Y1VVJ0"/>
<comment type="caution">
    <text evidence="4">The sequence shown here is derived from an EMBL/GenBank/DDBJ whole genome shotgun (WGS) entry which is preliminary data.</text>
</comment>
<dbReference type="OrthoDB" id="47785at2759"/>